<dbReference type="Proteomes" id="UP001314170">
    <property type="component" value="Unassembled WGS sequence"/>
</dbReference>
<comment type="caution">
    <text evidence="2">The sequence shown here is derived from an EMBL/GenBank/DDBJ whole genome shotgun (WGS) entry which is preliminary data.</text>
</comment>
<gene>
    <name evidence="2" type="ORF">DCAF_LOCUS18233</name>
</gene>
<feature type="compositionally biased region" description="Basic and acidic residues" evidence="1">
    <location>
        <begin position="90"/>
        <end position="103"/>
    </location>
</feature>
<protein>
    <submittedName>
        <fullName evidence="2">Uncharacterized protein</fullName>
    </submittedName>
</protein>
<sequence>MTSHLINFLNIGSSQDGHTITTKGASNYTDTPPLNNSKRGARDLLGQKIVRLDYTCNAQKMVEMMVEIVEPLPLVRVHRERNHKFQQLQPERENPRKLRNDVS</sequence>
<reference evidence="2 3" key="1">
    <citation type="submission" date="2024-01" db="EMBL/GenBank/DDBJ databases">
        <authorList>
            <person name="Waweru B."/>
        </authorList>
    </citation>
    <scope>NUCLEOTIDE SEQUENCE [LARGE SCALE GENOMIC DNA]</scope>
</reference>
<organism evidence="2 3">
    <name type="scientific">Dovyalis caffra</name>
    <dbReference type="NCBI Taxonomy" id="77055"/>
    <lineage>
        <taxon>Eukaryota</taxon>
        <taxon>Viridiplantae</taxon>
        <taxon>Streptophyta</taxon>
        <taxon>Embryophyta</taxon>
        <taxon>Tracheophyta</taxon>
        <taxon>Spermatophyta</taxon>
        <taxon>Magnoliopsida</taxon>
        <taxon>eudicotyledons</taxon>
        <taxon>Gunneridae</taxon>
        <taxon>Pentapetalae</taxon>
        <taxon>rosids</taxon>
        <taxon>fabids</taxon>
        <taxon>Malpighiales</taxon>
        <taxon>Salicaceae</taxon>
        <taxon>Flacourtieae</taxon>
        <taxon>Dovyalis</taxon>
    </lineage>
</organism>
<accession>A0AAV1S6M8</accession>
<keyword evidence="3" id="KW-1185">Reference proteome</keyword>
<feature type="region of interest" description="Disordered" evidence="1">
    <location>
        <begin position="82"/>
        <end position="103"/>
    </location>
</feature>
<feature type="non-terminal residue" evidence="2">
    <location>
        <position position="103"/>
    </location>
</feature>
<dbReference type="AlphaFoldDB" id="A0AAV1S6M8"/>
<evidence type="ECO:0000256" key="1">
    <source>
        <dbReference type="SAM" id="MobiDB-lite"/>
    </source>
</evidence>
<name>A0AAV1S6M8_9ROSI</name>
<evidence type="ECO:0000313" key="3">
    <source>
        <dbReference type="Proteomes" id="UP001314170"/>
    </source>
</evidence>
<dbReference type="EMBL" id="CAWUPB010001168">
    <property type="protein sequence ID" value="CAK7345434.1"/>
    <property type="molecule type" value="Genomic_DNA"/>
</dbReference>
<proteinExistence type="predicted"/>
<evidence type="ECO:0000313" key="2">
    <source>
        <dbReference type="EMBL" id="CAK7345434.1"/>
    </source>
</evidence>